<dbReference type="CDD" id="cd03143">
    <property type="entry name" value="A4_beta-galactosidase_middle_domain"/>
    <property type="match status" value="1"/>
</dbReference>
<accession>A0A517YL78</accession>
<feature type="domain" description="Aerotolerance regulator N-terminal" evidence="2">
    <location>
        <begin position="33"/>
        <end position="106"/>
    </location>
</feature>
<dbReference type="InterPro" id="IPR013783">
    <property type="entry name" value="Ig-like_fold"/>
</dbReference>
<dbReference type="KEGG" id="aagg:ETAA8_61260"/>
<feature type="transmembrane region" description="Helical" evidence="1">
    <location>
        <begin position="85"/>
        <end position="104"/>
    </location>
</feature>
<keyword evidence="1" id="KW-1133">Transmembrane helix</keyword>
<dbReference type="InterPro" id="IPR024163">
    <property type="entry name" value="Aerotolerance_reg_N"/>
</dbReference>
<protein>
    <recommendedName>
        <fullName evidence="6">VWFA domain-containing protein</fullName>
    </recommendedName>
</protein>
<dbReference type="SUPFAM" id="SSF52317">
    <property type="entry name" value="Class I glutamine amidotransferase-like"/>
    <property type="match status" value="1"/>
</dbReference>
<dbReference type="NCBIfam" id="TIGR02226">
    <property type="entry name" value="two_anch"/>
    <property type="match status" value="1"/>
</dbReference>
<evidence type="ECO:0000259" key="2">
    <source>
        <dbReference type="Pfam" id="PF07584"/>
    </source>
</evidence>
<organism evidence="4 5">
    <name type="scientific">Anatilimnocola aggregata</name>
    <dbReference type="NCBI Taxonomy" id="2528021"/>
    <lineage>
        <taxon>Bacteria</taxon>
        <taxon>Pseudomonadati</taxon>
        <taxon>Planctomycetota</taxon>
        <taxon>Planctomycetia</taxon>
        <taxon>Pirellulales</taxon>
        <taxon>Pirellulaceae</taxon>
        <taxon>Anatilimnocola</taxon>
    </lineage>
</organism>
<keyword evidence="1" id="KW-0812">Transmembrane</keyword>
<dbReference type="PANTHER" id="PTHR37464">
    <property type="entry name" value="BLL2463 PROTEIN"/>
    <property type="match status" value="1"/>
</dbReference>
<keyword evidence="1" id="KW-0472">Membrane</keyword>
<dbReference type="InterPro" id="IPR011635">
    <property type="entry name" value="CARDB"/>
</dbReference>
<feature type="transmembrane region" description="Helical" evidence="1">
    <location>
        <begin position="757"/>
        <end position="779"/>
    </location>
</feature>
<dbReference type="OrthoDB" id="7052926at2"/>
<dbReference type="AlphaFoldDB" id="A0A517YL78"/>
<gene>
    <name evidence="4" type="ORF">ETAA8_61260</name>
</gene>
<dbReference type="Proteomes" id="UP000315017">
    <property type="component" value="Chromosome"/>
</dbReference>
<keyword evidence="5" id="KW-1185">Reference proteome</keyword>
<sequence>MLPLLQTSNALTGGFTTLLGQAEMLTGLGGWLTNPAMFLAGAAAVSVPIIIHLLNKRKFKIVDWAAMEFLLDAEKKNRRRVRLENLILLLLRCLAIFLIGMLLARPFLPTSMTGGLIDAAQFERIVLLDDSLSMQARLGNDSIWEVTRKRLTDLTNALADEEADNSLTLILTSRPDKPIYNGAHLARDTVAEINDSIGKLEPSDRPAGLAASLKELEQNLSSQAANINRVVYIVSDLRQQDWKSTDDASESPAKMMQRISKLVSATYIVDVGDNEDRNLAVSEVKPEGTLVEGVSSRFDVSVTNFGTGEAKDVRVKFIAGEALPLQNEIERIAPGETVSTSFSFAFTGDEELDANAAPGQLSPRKVRIEVASAGQGEDDRLPADSVSYFPARLVRGIPTLIVDGDPSSAFGKAESFYLRRSLAPQGPVPSGVAADVVTENEFESLSLEKYQVIFLCNVYRLGDKPQETIAKLEKWVAAGGGLVLCPGDQIDEQFFNDFYFKNGEGLSALKLENIKGDETEASWALLRVDQTNHEVLKVFAGQNNPFLDNVKLFRYWGTSVKPEQLGNVVSIPARLNDPDESPAIAEKSFGKGRVVTLAIPADADWTNWTSDPSYLIVMQEMVRYLSGDRGDRGLLRVSQPIRQPLDLTRFEIDAALLGPRERKANMQAVAAEKAGEQTVWQLEYPATDLQGFYELKLARRDAPPESVLFAANVDPLEGDLKRVDIPTLKKNFGEAKIEIVSAEQVGTLSSIGSDTEVWWYLLWGVVVVLCSEQLLAWWFGWGR</sequence>
<dbReference type="InterPro" id="IPR029062">
    <property type="entry name" value="Class_I_gatase-like"/>
</dbReference>
<dbReference type="RefSeq" id="WP_145097350.1">
    <property type="nucleotide sequence ID" value="NZ_CP036274.1"/>
</dbReference>
<dbReference type="Pfam" id="PF07584">
    <property type="entry name" value="BatA"/>
    <property type="match status" value="1"/>
</dbReference>
<proteinExistence type="predicted"/>
<evidence type="ECO:0000256" key="1">
    <source>
        <dbReference type="SAM" id="Phobius"/>
    </source>
</evidence>
<dbReference type="InterPro" id="IPR011933">
    <property type="entry name" value="Double_TM_dom"/>
</dbReference>
<evidence type="ECO:0000313" key="5">
    <source>
        <dbReference type="Proteomes" id="UP000315017"/>
    </source>
</evidence>
<feature type="transmembrane region" description="Helical" evidence="1">
    <location>
        <begin position="36"/>
        <end position="54"/>
    </location>
</feature>
<evidence type="ECO:0008006" key="6">
    <source>
        <dbReference type="Google" id="ProtNLM"/>
    </source>
</evidence>
<reference evidence="4 5" key="1">
    <citation type="submission" date="2019-02" db="EMBL/GenBank/DDBJ databases">
        <title>Deep-cultivation of Planctomycetes and their phenomic and genomic characterization uncovers novel biology.</title>
        <authorList>
            <person name="Wiegand S."/>
            <person name="Jogler M."/>
            <person name="Boedeker C."/>
            <person name="Pinto D."/>
            <person name="Vollmers J."/>
            <person name="Rivas-Marin E."/>
            <person name="Kohn T."/>
            <person name="Peeters S.H."/>
            <person name="Heuer A."/>
            <person name="Rast P."/>
            <person name="Oberbeckmann S."/>
            <person name="Bunk B."/>
            <person name="Jeske O."/>
            <person name="Meyerdierks A."/>
            <person name="Storesund J.E."/>
            <person name="Kallscheuer N."/>
            <person name="Luecker S."/>
            <person name="Lage O.M."/>
            <person name="Pohl T."/>
            <person name="Merkel B.J."/>
            <person name="Hornburger P."/>
            <person name="Mueller R.-W."/>
            <person name="Bruemmer F."/>
            <person name="Labrenz M."/>
            <person name="Spormann A.M."/>
            <person name="Op den Camp H."/>
            <person name="Overmann J."/>
            <person name="Amann R."/>
            <person name="Jetten M.S.M."/>
            <person name="Mascher T."/>
            <person name="Medema M.H."/>
            <person name="Devos D.P."/>
            <person name="Kaster A.-K."/>
            <person name="Ovreas L."/>
            <person name="Rohde M."/>
            <person name="Galperin M.Y."/>
            <person name="Jogler C."/>
        </authorList>
    </citation>
    <scope>NUCLEOTIDE SEQUENCE [LARGE SCALE GENOMIC DNA]</scope>
    <source>
        <strain evidence="4 5">ETA_A8</strain>
    </source>
</reference>
<name>A0A517YL78_9BACT</name>
<dbReference type="PANTHER" id="PTHR37464:SF1">
    <property type="entry name" value="BLL2463 PROTEIN"/>
    <property type="match status" value="1"/>
</dbReference>
<feature type="domain" description="CARDB" evidence="3">
    <location>
        <begin position="278"/>
        <end position="347"/>
    </location>
</feature>
<dbReference type="EMBL" id="CP036274">
    <property type="protein sequence ID" value="QDU30973.1"/>
    <property type="molecule type" value="Genomic_DNA"/>
</dbReference>
<dbReference type="Gene3D" id="2.60.40.10">
    <property type="entry name" value="Immunoglobulins"/>
    <property type="match status" value="1"/>
</dbReference>
<evidence type="ECO:0000313" key="4">
    <source>
        <dbReference type="EMBL" id="QDU30973.1"/>
    </source>
</evidence>
<dbReference type="Gene3D" id="3.40.50.880">
    <property type="match status" value="1"/>
</dbReference>
<evidence type="ECO:0000259" key="3">
    <source>
        <dbReference type="Pfam" id="PF07705"/>
    </source>
</evidence>
<dbReference type="Pfam" id="PF07705">
    <property type="entry name" value="CARDB"/>
    <property type="match status" value="1"/>
</dbReference>